<dbReference type="GO" id="GO:0009229">
    <property type="term" value="P:thiamine diphosphate biosynthetic process"/>
    <property type="evidence" value="ECO:0007669"/>
    <property type="project" value="InterPro"/>
</dbReference>
<dbReference type="OrthoDB" id="9804377at2"/>
<dbReference type="NCBIfam" id="TIGR01378">
    <property type="entry name" value="thi_PPkinase"/>
    <property type="match status" value="1"/>
</dbReference>
<reference evidence="7 10" key="3">
    <citation type="journal article" date="2020" name="Microbiome">
        <title>Single-cell genomics of uncultured bacteria reveals dietary fiber responders in the mouse gut microbiota.</title>
        <authorList>
            <person name="Chijiiwa R."/>
            <person name="Hosokawa M."/>
            <person name="Kogawa M."/>
            <person name="Nishikawa Y."/>
            <person name="Ide K."/>
            <person name="Sakanashi C."/>
            <person name="Takahashi K."/>
            <person name="Takeyama H."/>
        </authorList>
    </citation>
    <scope>NUCLEOTIDE SEQUENCE [LARGE SCALE GENOMIC DNA]</scope>
    <source>
        <strain evidence="7">IMSAGC_017</strain>
    </source>
</reference>
<feature type="domain" description="Thiamin pyrophosphokinase thiamin-binding" evidence="6">
    <location>
        <begin position="127"/>
        <end position="188"/>
    </location>
</feature>
<evidence type="ECO:0000259" key="6">
    <source>
        <dbReference type="SMART" id="SM00983"/>
    </source>
</evidence>
<dbReference type="Pfam" id="PF04263">
    <property type="entry name" value="TPK_catalytic"/>
    <property type="match status" value="1"/>
</dbReference>
<dbReference type="PANTHER" id="PTHR41299">
    <property type="entry name" value="THIAMINE PYROPHOSPHOKINASE"/>
    <property type="match status" value="1"/>
</dbReference>
<evidence type="ECO:0000256" key="4">
    <source>
        <dbReference type="ARBA" id="ARBA00022840"/>
    </source>
</evidence>
<evidence type="ECO:0000313" key="10">
    <source>
        <dbReference type="Proteomes" id="UP000490821"/>
    </source>
</evidence>
<keyword evidence="3 8" id="KW-0418">Kinase</keyword>
<reference evidence="8" key="1">
    <citation type="submission" date="2016-10" db="EMBL/GenBank/DDBJ databases">
        <authorList>
            <person name="de Groot N.N."/>
        </authorList>
    </citation>
    <scope>NUCLEOTIDE SEQUENCE [LARGE SCALE GENOMIC DNA]</scope>
    <source>
        <strain evidence="8">DSM 1551</strain>
    </source>
</reference>
<dbReference type="GO" id="GO:0004788">
    <property type="term" value="F:thiamine diphosphokinase activity"/>
    <property type="evidence" value="ECO:0007669"/>
    <property type="project" value="UniProtKB-UniRule"/>
</dbReference>
<protein>
    <recommendedName>
        <fullName evidence="5">Thiamine diphosphokinase</fullName>
        <ecNumber evidence="5">2.7.6.2</ecNumber>
    </recommendedName>
</protein>
<dbReference type="Pfam" id="PF04265">
    <property type="entry name" value="TPK_B1_binding"/>
    <property type="match status" value="1"/>
</dbReference>
<dbReference type="GO" id="GO:0016301">
    <property type="term" value="F:kinase activity"/>
    <property type="evidence" value="ECO:0007669"/>
    <property type="project" value="UniProtKB-KW"/>
</dbReference>
<dbReference type="EC" id="2.7.6.2" evidence="5"/>
<dbReference type="GO" id="GO:0005524">
    <property type="term" value="F:ATP binding"/>
    <property type="evidence" value="ECO:0007669"/>
    <property type="project" value="UniProtKB-KW"/>
</dbReference>
<evidence type="ECO:0000313" key="9">
    <source>
        <dbReference type="Proteomes" id="UP000198558"/>
    </source>
</evidence>
<evidence type="ECO:0000256" key="2">
    <source>
        <dbReference type="ARBA" id="ARBA00022741"/>
    </source>
</evidence>
<keyword evidence="1 7" id="KW-0808">Transferase</keyword>
<evidence type="ECO:0000256" key="1">
    <source>
        <dbReference type="ARBA" id="ARBA00022679"/>
    </source>
</evidence>
<keyword evidence="4" id="KW-0067">ATP-binding</keyword>
<dbReference type="EMBL" id="FOIN01000013">
    <property type="protein sequence ID" value="SET47471.1"/>
    <property type="molecule type" value="Genomic_DNA"/>
</dbReference>
<organism evidence="8 9">
    <name type="scientific">Thomasclavelia cocleata</name>
    <dbReference type="NCBI Taxonomy" id="69824"/>
    <lineage>
        <taxon>Bacteria</taxon>
        <taxon>Bacillati</taxon>
        <taxon>Bacillota</taxon>
        <taxon>Erysipelotrichia</taxon>
        <taxon>Erysipelotrichales</taxon>
        <taxon>Coprobacillaceae</taxon>
        <taxon>Thomasclavelia</taxon>
    </lineage>
</organism>
<reference evidence="9" key="2">
    <citation type="submission" date="2016-10" db="EMBL/GenBank/DDBJ databases">
        <authorList>
            <person name="Varghese N."/>
            <person name="Submissions S."/>
        </authorList>
    </citation>
    <scope>NUCLEOTIDE SEQUENCE [LARGE SCALE GENOMIC DNA]</scope>
    <source>
        <strain evidence="9">DSM 1551</strain>
    </source>
</reference>
<dbReference type="SUPFAM" id="SSF63999">
    <property type="entry name" value="Thiamin pyrophosphokinase, catalytic domain"/>
    <property type="match status" value="1"/>
</dbReference>
<dbReference type="EMBL" id="BLMI01000177">
    <property type="protein sequence ID" value="GFI41445.1"/>
    <property type="molecule type" value="Genomic_DNA"/>
</dbReference>
<proteinExistence type="predicted"/>
<evidence type="ECO:0000313" key="7">
    <source>
        <dbReference type="EMBL" id="GFI41445.1"/>
    </source>
</evidence>
<keyword evidence="9" id="KW-1185">Reference proteome</keyword>
<dbReference type="PANTHER" id="PTHR41299:SF1">
    <property type="entry name" value="THIAMINE PYROPHOSPHOKINASE"/>
    <property type="match status" value="1"/>
</dbReference>
<dbReference type="CDD" id="cd07995">
    <property type="entry name" value="TPK"/>
    <property type="match status" value="1"/>
</dbReference>
<dbReference type="AlphaFoldDB" id="A0A1I0EPU2"/>
<accession>A0A1I0EPU2</accession>
<gene>
    <name evidence="7" type="primary">thiN</name>
    <name evidence="7" type="ORF">IMSAGC017_01488</name>
    <name evidence="8" type="ORF">SAMN04489758_11324</name>
</gene>
<sequence length="196" mass="22472">MKIGICGALAEELDFSLDYIGVDRGIEILINLGIKPIYAIGDFDSIINKDLLVQLEIERLPTKKDVTDTHAAIEYAISKGYDEIDVYGVTGGRLDHFFSAMCLLEKYQNVKIRIINKQNVIELLKPGKHKIDQGSYKYFSLFALDNSYIDIEHAHYPLDNYYLKREDPLCVSNQTIDEYSYIRNNRAIILVRSNDL</sequence>
<evidence type="ECO:0000256" key="3">
    <source>
        <dbReference type="ARBA" id="ARBA00022777"/>
    </source>
</evidence>
<keyword evidence="2" id="KW-0547">Nucleotide-binding</keyword>
<dbReference type="Proteomes" id="UP000490821">
    <property type="component" value="Unassembled WGS sequence"/>
</dbReference>
<dbReference type="Proteomes" id="UP000198558">
    <property type="component" value="Unassembled WGS sequence"/>
</dbReference>
<evidence type="ECO:0000313" key="8">
    <source>
        <dbReference type="EMBL" id="SET47471.1"/>
    </source>
</evidence>
<name>A0A1I0EPU2_9FIRM</name>
<dbReference type="InterPro" id="IPR036759">
    <property type="entry name" value="TPK_catalytic_sf"/>
</dbReference>
<dbReference type="Gene3D" id="3.40.50.10240">
    <property type="entry name" value="Thiamin pyrophosphokinase, catalytic domain"/>
    <property type="match status" value="1"/>
</dbReference>
<dbReference type="InterPro" id="IPR053149">
    <property type="entry name" value="TPK"/>
</dbReference>
<dbReference type="SMART" id="SM00983">
    <property type="entry name" value="TPK_B1_binding"/>
    <property type="match status" value="1"/>
</dbReference>
<evidence type="ECO:0000256" key="5">
    <source>
        <dbReference type="NCBIfam" id="TIGR01378"/>
    </source>
</evidence>
<dbReference type="GO" id="GO:0030975">
    <property type="term" value="F:thiamine binding"/>
    <property type="evidence" value="ECO:0007669"/>
    <property type="project" value="InterPro"/>
</dbReference>
<dbReference type="GeneID" id="78288353"/>
<dbReference type="GO" id="GO:0006772">
    <property type="term" value="P:thiamine metabolic process"/>
    <property type="evidence" value="ECO:0007669"/>
    <property type="project" value="UniProtKB-UniRule"/>
</dbReference>
<dbReference type="InterPro" id="IPR007371">
    <property type="entry name" value="TPK_catalytic"/>
</dbReference>
<dbReference type="RefSeq" id="WP_092353767.1">
    <property type="nucleotide sequence ID" value="NZ_BLMI01000177.1"/>
</dbReference>
<dbReference type="InterPro" id="IPR006282">
    <property type="entry name" value="Thi_PPkinase"/>
</dbReference>
<dbReference type="InterPro" id="IPR007373">
    <property type="entry name" value="Thiamin_PyroPKinase_B1-bd"/>
</dbReference>